<keyword evidence="1" id="KW-0732">Signal</keyword>
<name>A0AAU2ABN2_9ACTN</name>
<proteinExistence type="predicted"/>
<dbReference type="EMBL" id="CP108222">
    <property type="protein sequence ID" value="WTT21153.1"/>
    <property type="molecule type" value="Genomic_DNA"/>
</dbReference>
<evidence type="ECO:0008006" key="3">
    <source>
        <dbReference type="Google" id="ProtNLM"/>
    </source>
</evidence>
<organism evidence="2">
    <name type="scientific">Streptomyces sp. NBC_00093</name>
    <dbReference type="NCBI Taxonomy" id="2975649"/>
    <lineage>
        <taxon>Bacteria</taxon>
        <taxon>Bacillati</taxon>
        <taxon>Actinomycetota</taxon>
        <taxon>Actinomycetes</taxon>
        <taxon>Kitasatosporales</taxon>
        <taxon>Streptomycetaceae</taxon>
        <taxon>Streptomyces</taxon>
    </lineage>
</organism>
<sequence>MSALNRRVTGAVLGALLALGGTAAAPATAAGESGAAACGPVDESHIQARWTALGGQNSALGCPVGDLYDIYVGGVKKGERQFFQYGSMTHSPAQGPDMVVSAWERREYAYFNWGTTSPYHYDVFLYRWTSPADANGEQRRTSGGTSGQIRVLRETTGAYKFKVEGCDDGTFGLTCRQGWTLTAPSHG</sequence>
<protein>
    <recommendedName>
        <fullName evidence="3">Secreted protein</fullName>
    </recommendedName>
</protein>
<accession>A0AAU2ABN2</accession>
<reference evidence="2" key="1">
    <citation type="submission" date="2022-10" db="EMBL/GenBank/DDBJ databases">
        <title>The complete genomes of actinobacterial strains from the NBC collection.</title>
        <authorList>
            <person name="Joergensen T.S."/>
            <person name="Alvarez Arevalo M."/>
            <person name="Sterndorff E.B."/>
            <person name="Faurdal D."/>
            <person name="Vuksanovic O."/>
            <person name="Mourched A.-S."/>
            <person name="Charusanti P."/>
            <person name="Shaw S."/>
            <person name="Blin K."/>
            <person name="Weber T."/>
        </authorList>
    </citation>
    <scope>NUCLEOTIDE SEQUENCE</scope>
    <source>
        <strain evidence="2">NBC_00093</strain>
    </source>
</reference>
<feature type="signal peptide" evidence="1">
    <location>
        <begin position="1"/>
        <end position="29"/>
    </location>
</feature>
<evidence type="ECO:0000256" key="1">
    <source>
        <dbReference type="SAM" id="SignalP"/>
    </source>
</evidence>
<feature type="chain" id="PRO_5043704133" description="Secreted protein" evidence="1">
    <location>
        <begin position="30"/>
        <end position="187"/>
    </location>
</feature>
<evidence type="ECO:0000313" key="2">
    <source>
        <dbReference type="EMBL" id="WTT21153.1"/>
    </source>
</evidence>
<dbReference type="AlphaFoldDB" id="A0AAU2ABN2"/>
<gene>
    <name evidence="2" type="ORF">OHA22_39310</name>
</gene>